<protein>
    <submittedName>
        <fullName evidence="2">Uncharacterized protein</fullName>
    </submittedName>
</protein>
<gene>
    <name evidence="2" type="ORF">EV213_1071</name>
</gene>
<accession>A0A4R6U990</accession>
<keyword evidence="1" id="KW-0472">Membrane</keyword>
<dbReference type="EMBL" id="SNYJ01000007">
    <property type="protein sequence ID" value="TDQ39634.1"/>
    <property type="molecule type" value="Genomic_DNA"/>
</dbReference>
<reference evidence="2 3" key="1">
    <citation type="submission" date="2019-03" db="EMBL/GenBank/DDBJ databases">
        <title>Genomic Encyclopedia of Type Strains, Phase IV (KMG-IV): sequencing the most valuable type-strain genomes for metagenomic binning, comparative biology and taxonomic classification.</title>
        <authorList>
            <person name="Goeker M."/>
        </authorList>
    </citation>
    <scope>NUCLEOTIDE SEQUENCE [LARGE SCALE GENOMIC DNA]</scope>
    <source>
        <strain evidence="2 3">DSM 28697</strain>
    </source>
</reference>
<feature type="transmembrane region" description="Helical" evidence="1">
    <location>
        <begin position="59"/>
        <end position="79"/>
    </location>
</feature>
<evidence type="ECO:0000313" key="2">
    <source>
        <dbReference type="EMBL" id="TDQ39634.1"/>
    </source>
</evidence>
<evidence type="ECO:0000256" key="1">
    <source>
        <dbReference type="SAM" id="Phobius"/>
    </source>
</evidence>
<dbReference type="RefSeq" id="WP_166639241.1">
    <property type="nucleotide sequence ID" value="NZ_SNYJ01000007.1"/>
</dbReference>
<dbReference type="AlphaFoldDB" id="A0A4R6U990"/>
<keyword evidence="1" id="KW-1133">Transmembrane helix</keyword>
<comment type="caution">
    <text evidence="2">The sequence shown here is derived from an EMBL/GenBank/DDBJ whole genome shotgun (WGS) entry which is preliminary data.</text>
</comment>
<feature type="transmembrane region" description="Helical" evidence="1">
    <location>
        <begin position="6"/>
        <end position="23"/>
    </location>
</feature>
<dbReference type="Proteomes" id="UP000295632">
    <property type="component" value="Unassembled WGS sequence"/>
</dbReference>
<keyword evidence="3" id="KW-1185">Reference proteome</keyword>
<evidence type="ECO:0000313" key="3">
    <source>
        <dbReference type="Proteomes" id="UP000295632"/>
    </source>
</evidence>
<keyword evidence="1" id="KW-0812">Transmembrane</keyword>
<name>A0A4R6U990_9BACI</name>
<sequence>MGTMLVIQLLIFLLIIAIFVLSPKMRKGSMKERKIVQCNIAMSVAVLLLFLSFFNELGWMVFGSSFLLLLTSFSAQLRVRRQQH</sequence>
<feature type="transmembrane region" description="Helical" evidence="1">
    <location>
        <begin position="35"/>
        <end position="53"/>
    </location>
</feature>
<proteinExistence type="predicted"/>
<organism evidence="2 3">
    <name type="scientific">Aureibacillus halotolerans</name>
    <dbReference type="NCBI Taxonomy" id="1508390"/>
    <lineage>
        <taxon>Bacteria</taxon>
        <taxon>Bacillati</taxon>
        <taxon>Bacillota</taxon>
        <taxon>Bacilli</taxon>
        <taxon>Bacillales</taxon>
        <taxon>Bacillaceae</taxon>
        <taxon>Aureibacillus</taxon>
    </lineage>
</organism>